<evidence type="ECO:0000256" key="3">
    <source>
        <dbReference type="ARBA" id="ARBA00022989"/>
    </source>
</evidence>
<keyword evidence="4 5" id="KW-0472">Membrane</keyword>
<proteinExistence type="predicted"/>
<sequence>MAANGFGEHSPGGYSLAAVLIIEVVLAPMQLWAFWLAPLVGAAIAGIAYPFLFGRNEELADRPVRDDALEESATT</sequence>
<keyword evidence="3 5" id="KW-1133">Transmembrane helix</keyword>
<keyword evidence="2 5" id="KW-0812">Transmembrane</keyword>
<accession>A0A9W4B6I5</accession>
<name>A0A9W4B6I5_9MYCO</name>
<dbReference type="GO" id="GO:0016020">
    <property type="term" value="C:membrane"/>
    <property type="evidence" value="ECO:0007669"/>
    <property type="project" value="UniProtKB-SubCell"/>
</dbReference>
<evidence type="ECO:0000313" key="6">
    <source>
        <dbReference type="EMBL" id="BBY94800.1"/>
    </source>
</evidence>
<evidence type="ECO:0000256" key="2">
    <source>
        <dbReference type="ARBA" id="ARBA00022692"/>
    </source>
</evidence>
<comment type="subcellular location">
    <subcellularLocation>
        <location evidence="1">Membrane</location>
        <topology evidence="1">Multi-pass membrane protein</topology>
    </subcellularLocation>
</comment>
<reference evidence="6 7" key="1">
    <citation type="journal article" date="2019" name="Emerg. Microbes Infect.">
        <title>Comprehensive subspecies identification of 175 nontuberculous mycobacteria species based on 7547 genomic profiles.</title>
        <authorList>
            <person name="Matsumoto Y."/>
            <person name="Kinjo T."/>
            <person name="Motooka D."/>
            <person name="Nabeya D."/>
            <person name="Jung N."/>
            <person name="Uechi K."/>
            <person name="Horii T."/>
            <person name="Iida T."/>
            <person name="Fujita J."/>
            <person name="Nakamura S."/>
        </authorList>
    </citation>
    <scope>NUCLEOTIDE SEQUENCE [LARGE SCALE GENOMIC DNA]</scope>
    <source>
        <strain evidence="6 7">JCM 6399</strain>
    </source>
</reference>
<keyword evidence="7" id="KW-1185">Reference proteome</keyword>
<dbReference type="Proteomes" id="UP000465785">
    <property type="component" value="Chromosome"/>
</dbReference>
<protein>
    <submittedName>
        <fullName evidence="6">Uncharacterized protein</fullName>
    </submittedName>
</protein>
<dbReference type="EMBL" id="AP022601">
    <property type="protein sequence ID" value="BBY94800.1"/>
    <property type="molecule type" value="Genomic_DNA"/>
</dbReference>
<feature type="transmembrane region" description="Helical" evidence="5">
    <location>
        <begin position="32"/>
        <end position="52"/>
    </location>
</feature>
<dbReference type="KEGG" id="mgau:MGALJ_44690"/>
<gene>
    <name evidence="6" type="ORF">MGALJ_44690</name>
</gene>
<organism evidence="6 7">
    <name type="scientific">Mycobacterium gallinarum</name>
    <dbReference type="NCBI Taxonomy" id="39689"/>
    <lineage>
        <taxon>Bacteria</taxon>
        <taxon>Bacillati</taxon>
        <taxon>Actinomycetota</taxon>
        <taxon>Actinomycetes</taxon>
        <taxon>Mycobacteriales</taxon>
        <taxon>Mycobacteriaceae</taxon>
        <taxon>Mycobacterium</taxon>
    </lineage>
</organism>
<evidence type="ECO:0000256" key="4">
    <source>
        <dbReference type="ARBA" id="ARBA00023136"/>
    </source>
</evidence>
<dbReference type="AlphaFoldDB" id="A0A9W4B6I5"/>
<dbReference type="SUPFAM" id="SSF81338">
    <property type="entry name" value="Aquaporin-like"/>
    <property type="match status" value="1"/>
</dbReference>
<evidence type="ECO:0000256" key="5">
    <source>
        <dbReference type="SAM" id="Phobius"/>
    </source>
</evidence>
<evidence type="ECO:0000256" key="1">
    <source>
        <dbReference type="ARBA" id="ARBA00004141"/>
    </source>
</evidence>
<dbReference type="InterPro" id="IPR023271">
    <property type="entry name" value="Aquaporin-like"/>
</dbReference>
<evidence type="ECO:0000313" key="7">
    <source>
        <dbReference type="Proteomes" id="UP000465785"/>
    </source>
</evidence>